<accession>A0A0R1HPB1</accession>
<keyword evidence="2" id="KW-1185">Reference proteome</keyword>
<dbReference type="RefSeq" id="WP_054659176.1">
    <property type="nucleotide sequence ID" value="NZ_AZCX01000002.1"/>
</dbReference>
<proteinExistence type="predicted"/>
<dbReference type="OrthoDB" id="2308033at2"/>
<evidence type="ECO:0000313" key="1">
    <source>
        <dbReference type="EMBL" id="KRK48701.1"/>
    </source>
</evidence>
<organism evidence="1 2">
    <name type="scientific">Secundilactobacillus kimchicus JCM 15530</name>
    <dbReference type="NCBI Taxonomy" id="1302272"/>
    <lineage>
        <taxon>Bacteria</taxon>
        <taxon>Bacillati</taxon>
        <taxon>Bacillota</taxon>
        <taxon>Bacilli</taxon>
        <taxon>Lactobacillales</taxon>
        <taxon>Lactobacillaceae</taxon>
        <taxon>Secundilactobacillus</taxon>
    </lineage>
</organism>
<evidence type="ECO:0000313" key="2">
    <source>
        <dbReference type="Proteomes" id="UP000050911"/>
    </source>
</evidence>
<dbReference type="EMBL" id="AZCX01000002">
    <property type="protein sequence ID" value="KRK48701.1"/>
    <property type="molecule type" value="Genomic_DNA"/>
</dbReference>
<dbReference type="PATRIC" id="fig|1302272.5.peg.1025"/>
<dbReference type="Proteomes" id="UP000050911">
    <property type="component" value="Unassembled WGS sequence"/>
</dbReference>
<dbReference type="AlphaFoldDB" id="A0A0R1HPB1"/>
<reference evidence="1 2" key="1">
    <citation type="journal article" date="2015" name="Genome Announc.">
        <title>Expanding the biotechnology potential of lactobacilli through comparative genomics of 213 strains and associated genera.</title>
        <authorList>
            <person name="Sun Z."/>
            <person name="Harris H.M."/>
            <person name="McCann A."/>
            <person name="Guo C."/>
            <person name="Argimon S."/>
            <person name="Zhang W."/>
            <person name="Yang X."/>
            <person name="Jeffery I.B."/>
            <person name="Cooney J.C."/>
            <person name="Kagawa T.F."/>
            <person name="Liu W."/>
            <person name="Song Y."/>
            <person name="Salvetti E."/>
            <person name="Wrobel A."/>
            <person name="Rasinkangas P."/>
            <person name="Parkhill J."/>
            <person name="Rea M.C."/>
            <person name="O'Sullivan O."/>
            <person name="Ritari J."/>
            <person name="Douillard F.P."/>
            <person name="Paul Ross R."/>
            <person name="Yang R."/>
            <person name="Briner A.E."/>
            <person name="Felis G.E."/>
            <person name="de Vos W.M."/>
            <person name="Barrangou R."/>
            <person name="Klaenhammer T.R."/>
            <person name="Caufield P.W."/>
            <person name="Cui Y."/>
            <person name="Zhang H."/>
            <person name="O'Toole P.W."/>
        </authorList>
    </citation>
    <scope>NUCLEOTIDE SEQUENCE [LARGE SCALE GENOMIC DNA]</scope>
    <source>
        <strain evidence="1 2">JCM 15530</strain>
    </source>
</reference>
<comment type="caution">
    <text evidence="1">The sequence shown here is derived from an EMBL/GenBank/DDBJ whole genome shotgun (WGS) entry which is preliminary data.</text>
</comment>
<evidence type="ECO:0008006" key="3">
    <source>
        <dbReference type="Google" id="ProtNLM"/>
    </source>
</evidence>
<dbReference type="STRING" id="1302272.FC96_GL001018"/>
<protein>
    <recommendedName>
        <fullName evidence="3">WYL domain-containing protein</fullName>
    </recommendedName>
</protein>
<name>A0A0R1HPB1_9LACO</name>
<sequence length="76" mass="8860">METTNLLATIKDAYHHNWVIELKLKRQTQVTGMVNTYFSDGHFYLTHEGDIEQFSLADLETVKVLSEKWWQTAAES</sequence>
<gene>
    <name evidence="1" type="ORF">FC96_GL001018</name>
</gene>